<evidence type="ECO:0000313" key="3">
    <source>
        <dbReference type="Proteomes" id="UP000719412"/>
    </source>
</evidence>
<evidence type="ECO:0000313" key="2">
    <source>
        <dbReference type="EMBL" id="KAH0819043.1"/>
    </source>
</evidence>
<sequence>MQNQKGRNDAVRFWGSKRAEDGRQGVKTWWSPEKGDSIKRVETRKIVLQRRGADQKSPTRKISGKPNALVADFVSQPVARTRRFKNSSICQGGEGP</sequence>
<gene>
    <name evidence="2" type="ORF">GEV33_003748</name>
</gene>
<keyword evidence="3" id="KW-1185">Reference proteome</keyword>
<dbReference type="EMBL" id="JABDTM020015807">
    <property type="protein sequence ID" value="KAH0819043.1"/>
    <property type="molecule type" value="Genomic_DNA"/>
</dbReference>
<feature type="compositionally biased region" description="Basic and acidic residues" evidence="1">
    <location>
        <begin position="1"/>
        <end position="10"/>
    </location>
</feature>
<reference evidence="2" key="2">
    <citation type="submission" date="2021-08" db="EMBL/GenBank/DDBJ databases">
        <authorList>
            <person name="Eriksson T."/>
        </authorList>
    </citation>
    <scope>NUCLEOTIDE SEQUENCE</scope>
    <source>
        <strain evidence="2">Stoneville</strain>
        <tissue evidence="2">Whole head</tissue>
    </source>
</reference>
<protein>
    <submittedName>
        <fullName evidence="2">Uncharacterized protein</fullName>
    </submittedName>
</protein>
<feature type="region of interest" description="Disordered" evidence="1">
    <location>
        <begin position="1"/>
        <end position="31"/>
    </location>
</feature>
<organism evidence="2 3">
    <name type="scientific">Tenebrio molitor</name>
    <name type="common">Yellow mealworm beetle</name>
    <dbReference type="NCBI Taxonomy" id="7067"/>
    <lineage>
        <taxon>Eukaryota</taxon>
        <taxon>Metazoa</taxon>
        <taxon>Ecdysozoa</taxon>
        <taxon>Arthropoda</taxon>
        <taxon>Hexapoda</taxon>
        <taxon>Insecta</taxon>
        <taxon>Pterygota</taxon>
        <taxon>Neoptera</taxon>
        <taxon>Endopterygota</taxon>
        <taxon>Coleoptera</taxon>
        <taxon>Polyphaga</taxon>
        <taxon>Cucujiformia</taxon>
        <taxon>Tenebrionidae</taxon>
        <taxon>Tenebrio</taxon>
    </lineage>
</organism>
<name>A0A8J6HRQ9_TENMO</name>
<evidence type="ECO:0000256" key="1">
    <source>
        <dbReference type="SAM" id="MobiDB-lite"/>
    </source>
</evidence>
<accession>A0A8J6HRQ9</accession>
<dbReference type="Proteomes" id="UP000719412">
    <property type="component" value="Unassembled WGS sequence"/>
</dbReference>
<reference evidence="2" key="1">
    <citation type="journal article" date="2020" name="J Insects Food Feed">
        <title>The yellow mealworm (Tenebrio molitor) genome: a resource for the emerging insects as food and feed industry.</title>
        <authorList>
            <person name="Eriksson T."/>
            <person name="Andere A."/>
            <person name="Kelstrup H."/>
            <person name="Emery V."/>
            <person name="Picard C."/>
        </authorList>
    </citation>
    <scope>NUCLEOTIDE SEQUENCE</scope>
    <source>
        <strain evidence="2">Stoneville</strain>
        <tissue evidence="2">Whole head</tissue>
    </source>
</reference>
<proteinExistence type="predicted"/>
<comment type="caution">
    <text evidence="2">The sequence shown here is derived from an EMBL/GenBank/DDBJ whole genome shotgun (WGS) entry which is preliminary data.</text>
</comment>
<dbReference type="AlphaFoldDB" id="A0A8J6HRQ9"/>